<dbReference type="OrthoDB" id="10067602at2759"/>
<dbReference type="AlphaFoldDB" id="A0A1E7FPK8"/>
<dbReference type="PROSITE" id="PS50076">
    <property type="entry name" value="DNAJ_2"/>
    <property type="match status" value="1"/>
</dbReference>
<dbReference type="KEGG" id="fcy:FRACYDRAFT_260082"/>
<evidence type="ECO:0000256" key="2">
    <source>
        <dbReference type="SAM" id="MobiDB-lite"/>
    </source>
</evidence>
<proteinExistence type="predicted"/>
<dbReference type="Pfam" id="PF00226">
    <property type="entry name" value="DnaJ"/>
    <property type="match status" value="1"/>
</dbReference>
<evidence type="ECO:0000313" key="5">
    <source>
        <dbReference type="Proteomes" id="UP000095751"/>
    </source>
</evidence>
<protein>
    <submittedName>
        <fullName evidence="4">DnaJ-domain-containing protein</fullName>
    </submittedName>
</protein>
<dbReference type="SMART" id="SM00271">
    <property type="entry name" value="DnaJ"/>
    <property type="match status" value="1"/>
</dbReference>
<dbReference type="Gene3D" id="1.10.287.110">
    <property type="entry name" value="DnaJ domain"/>
    <property type="match status" value="1"/>
</dbReference>
<dbReference type="Proteomes" id="UP000095751">
    <property type="component" value="Unassembled WGS sequence"/>
</dbReference>
<dbReference type="PANTHER" id="PTHR44360">
    <property type="entry name" value="DNAJ HOMOLOG SUBFAMILY B MEMBER 9"/>
    <property type="match status" value="1"/>
</dbReference>
<gene>
    <name evidence="4" type="ORF">FRACYDRAFT_260082</name>
</gene>
<dbReference type="SUPFAM" id="SSF46565">
    <property type="entry name" value="Chaperone J-domain"/>
    <property type="match status" value="1"/>
</dbReference>
<accession>A0A1E7FPK8</accession>
<dbReference type="EMBL" id="KV784355">
    <property type="protein sequence ID" value="OEU19743.1"/>
    <property type="molecule type" value="Genomic_DNA"/>
</dbReference>
<dbReference type="GO" id="GO:0051087">
    <property type="term" value="F:protein-folding chaperone binding"/>
    <property type="evidence" value="ECO:0007669"/>
    <property type="project" value="TreeGrafter"/>
</dbReference>
<dbReference type="InterPro" id="IPR036869">
    <property type="entry name" value="J_dom_sf"/>
</dbReference>
<feature type="compositionally biased region" description="Acidic residues" evidence="2">
    <location>
        <begin position="1"/>
        <end position="11"/>
    </location>
</feature>
<reference evidence="4 5" key="1">
    <citation type="submission" date="2016-09" db="EMBL/GenBank/DDBJ databases">
        <title>Extensive genetic diversity and differential bi-allelic expression allows diatom success in the polar Southern Ocean.</title>
        <authorList>
            <consortium name="DOE Joint Genome Institute"/>
            <person name="Mock T."/>
            <person name="Otillar R.P."/>
            <person name="Strauss J."/>
            <person name="Dupont C."/>
            <person name="Frickenhaus S."/>
            <person name="Maumus F."/>
            <person name="Mcmullan M."/>
            <person name="Sanges R."/>
            <person name="Schmutz J."/>
            <person name="Toseland A."/>
            <person name="Valas R."/>
            <person name="Veluchamy A."/>
            <person name="Ward B.J."/>
            <person name="Allen A."/>
            <person name="Barry K."/>
            <person name="Falciatore A."/>
            <person name="Ferrante M."/>
            <person name="Fortunato A.E."/>
            <person name="Gloeckner G."/>
            <person name="Gruber A."/>
            <person name="Hipkin R."/>
            <person name="Janech M."/>
            <person name="Kroth P."/>
            <person name="Leese F."/>
            <person name="Lindquist E."/>
            <person name="Lyon B.R."/>
            <person name="Martin J."/>
            <person name="Mayer C."/>
            <person name="Parker M."/>
            <person name="Quesneville H."/>
            <person name="Raymond J."/>
            <person name="Uhlig C."/>
            <person name="Valentin K.U."/>
            <person name="Worden A.Z."/>
            <person name="Armbrust E.V."/>
            <person name="Bowler C."/>
            <person name="Green B."/>
            <person name="Moulton V."/>
            <person name="Van Oosterhout C."/>
            <person name="Grigoriev I."/>
        </authorList>
    </citation>
    <scope>NUCLEOTIDE SEQUENCE [LARGE SCALE GENOMIC DNA]</scope>
    <source>
        <strain evidence="4 5">CCMP1102</strain>
    </source>
</reference>
<dbReference type="PRINTS" id="PR00625">
    <property type="entry name" value="JDOMAIN"/>
</dbReference>
<dbReference type="InterPro" id="IPR051948">
    <property type="entry name" value="Hsp70_co-chaperone_J-domain"/>
</dbReference>
<name>A0A1E7FPK8_9STRA</name>
<sequence length="454" mass="51266">MSADGDYDDDDHDGHNRVGEDGEWQHITIPISEEEDYEVVFSPSDFCQQQQGEHQQLQQEETIVDTSNNISNNIMDRVQEWNRQRNLQRDQLGASISKTFTELSREEPDQMEEDAIKRAMELSMLDVALVYHHRHDRSQQRQQQQHQQILPHKILDVSENAPPTEIKTAYRKLARLHHPDKGGDAHKFEEIARAYRSLLSSSVSSSSVTENVSGGVAIEQDSNENFNSTATWDKELQDHKRLVNDLFQADGMDLNACVTKQKAALDMLGLAFRDAGANNRNERNEIIHNSCFYLSLATSYLWGIGALSLNKETDGGDDDDDDELLVGETALQLKRTIEAAVVKAHPEWAVQGKVGEEVQAFSDFLVYTLDSQTLLSDWAVVIFDATSGFCDIYKGRHYEYHSAMQSNTITLRYIPGHYQPLIPSASFARRPSLNDIVTALDDLGVFYVVTDGNS</sequence>
<dbReference type="InterPro" id="IPR001623">
    <property type="entry name" value="DnaJ_domain"/>
</dbReference>
<keyword evidence="1" id="KW-0143">Chaperone</keyword>
<dbReference type="GO" id="GO:0036503">
    <property type="term" value="P:ERAD pathway"/>
    <property type="evidence" value="ECO:0007669"/>
    <property type="project" value="TreeGrafter"/>
</dbReference>
<feature type="region of interest" description="Disordered" evidence="2">
    <location>
        <begin position="1"/>
        <end position="24"/>
    </location>
</feature>
<evidence type="ECO:0000259" key="3">
    <source>
        <dbReference type="PROSITE" id="PS50076"/>
    </source>
</evidence>
<dbReference type="GO" id="GO:0005783">
    <property type="term" value="C:endoplasmic reticulum"/>
    <property type="evidence" value="ECO:0007669"/>
    <property type="project" value="TreeGrafter"/>
</dbReference>
<feature type="compositionally biased region" description="Basic and acidic residues" evidence="2">
    <location>
        <begin position="12"/>
        <end position="24"/>
    </location>
</feature>
<feature type="domain" description="J" evidence="3">
    <location>
        <begin position="150"/>
        <end position="203"/>
    </location>
</feature>
<organism evidence="4 5">
    <name type="scientific">Fragilariopsis cylindrus CCMP1102</name>
    <dbReference type="NCBI Taxonomy" id="635003"/>
    <lineage>
        <taxon>Eukaryota</taxon>
        <taxon>Sar</taxon>
        <taxon>Stramenopiles</taxon>
        <taxon>Ochrophyta</taxon>
        <taxon>Bacillariophyta</taxon>
        <taxon>Bacillariophyceae</taxon>
        <taxon>Bacillariophycidae</taxon>
        <taxon>Bacillariales</taxon>
        <taxon>Bacillariaceae</taxon>
        <taxon>Fragilariopsis</taxon>
    </lineage>
</organism>
<keyword evidence="5" id="KW-1185">Reference proteome</keyword>
<evidence type="ECO:0000256" key="1">
    <source>
        <dbReference type="ARBA" id="ARBA00023186"/>
    </source>
</evidence>
<dbReference type="CDD" id="cd06257">
    <property type="entry name" value="DnaJ"/>
    <property type="match status" value="1"/>
</dbReference>
<dbReference type="GO" id="GO:0051787">
    <property type="term" value="F:misfolded protein binding"/>
    <property type="evidence" value="ECO:0007669"/>
    <property type="project" value="TreeGrafter"/>
</dbReference>
<evidence type="ECO:0000313" key="4">
    <source>
        <dbReference type="EMBL" id="OEU19743.1"/>
    </source>
</evidence>
<dbReference type="InParanoid" id="A0A1E7FPK8"/>
<dbReference type="PANTHER" id="PTHR44360:SF1">
    <property type="entry name" value="DNAJ HOMOLOG SUBFAMILY B MEMBER 9"/>
    <property type="match status" value="1"/>
</dbReference>